<name>A0AA38NZG8_9AGAR</name>
<proteinExistence type="predicted"/>
<feature type="non-terminal residue" evidence="1">
    <location>
        <position position="1"/>
    </location>
</feature>
<evidence type="ECO:0000313" key="2">
    <source>
        <dbReference type="Proteomes" id="UP001163846"/>
    </source>
</evidence>
<keyword evidence="2" id="KW-1185">Reference proteome</keyword>
<gene>
    <name evidence="1" type="ORF">F5878DRAFT_515342</name>
</gene>
<reference evidence="1" key="1">
    <citation type="submission" date="2022-08" db="EMBL/GenBank/DDBJ databases">
        <authorList>
            <consortium name="DOE Joint Genome Institute"/>
            <person name="Min B."/>
            <person name="Riley R."/>
            <person name="Sierra-Patev S."/>
            <person name="Naranjo-Ortiz M."/>
            <person name="Looney B."/>
            <person name="Konkel Z."/>
            <person name="Slot J.C."/>
            <person name="Sakamoto Y."/>
            <person name="Steenwyk J.L."/>
            <person name="Rokas A."/>
            <person name="Carro J."/>
            <person name="Camarero S."/>
            <person name="Ferreira P."/>
            <person name="Molpeceres G."/>
            <person name="Ruiz-Duenas F.J."/>
            <person name="Serrano A."/>
            <person name="Henrissat B."/>
            <person name="Drula E."/>
            <person name="Hughes K.W."/>
            <person name="Mata J.L."/>
            <person name="Ishikawa N.K."/>
            <person name="Vargas-Isla R."/>
            <person name="Ushijima S."/>
            <person name="Smith C.A."/>
            <person name="Ahrendt S."/>
            <person name="Andreopoulos W."/>
            <person name="He G."/>
            <person name="Labutti K."/>
            <person name="Lipzen A."/>
            <person name="Ng V."/>
            <person name="Sandor L."/>
            <person name="Barry K."/>
            <person name="Martinez A.T."/>
            <person name="Xiao Y."/>
            <person name="Gibbons J.G."/>
            <person name="Terashima K."/>
            <person name="Hibbett D.S."/>
            <person name="Grigoriev I.V."/>
        </authorList>
    </citation>
    <scope>NUCLEOTIDE SEQUENCE</scope>
    <source>
        <strain evidence="1">TFB9207</strain>
    </source>
</reference>
<evidence type="ECO:0000313" key="1">
    <source>
        <dbReference type="EMBL" id="KAJ3833513.1"/>
    </source>
</evidence>
<protein>
    <submittedName>
        <fullName evidence="1">Uncharacterized protein</fullName>
    </submittedName>
</protein>
<dbReference type="EMBL" id="MU806681">
    <property type="protein sequence ID" value="KAJ3833513.1"/>
    <property type="molecule type" value="Genomic_DNA"/>
</dbReference>
<comment type="caution">
    <text evidence="1">The sequence shown here is derived from an EMBL/GenBank/DDBJ whole genome shotgun (WGS) entry which is preliminary data.</text>
</comment>
<accession>A0AA38NZG8</accession>
<sequence>GHSLSEEDLNTIRAHNFRVEVDQGAREYNKMRHAFPALSSLDSLHQMQTRIAFLSGIKPINYDCCINSCCCFTAAYWELHECPFCGHDQFDSRGRPHNTFSYLPLILRLVNMFLDPSTCEKLNYRTQRETTPGTVEDVFDSEHYAHLKKTRVIIGDEILNHKFFEFPSDLAMGISTDGFGVFKRR</sequence>
<dbReference type="Proteomes" id="UP001163846">
    <property type="component" value="Unassembled WGS sequence"/>
</dbReference>
<organism evidence="1 2">
    <name type="scientific">Lentinula raphanica</name>
    <dbReference type="NCBI Taxonomy" id="153919"/>
    <lineage>
        <taxon>Eukaryota</taxon>
        <taxon>Fungi</taxon>
        <taxon>Dikarya</taxon>
        <taxon>Basidiomycota</taxon>
        <taxon>Agaricomycotina</taxon>
        <taxon>Agaricomycetes</taxon>
        <taxon>Agaricomycetidae</taxon>
        <taxon>Agaricales</taxon>
        <taxon>Marasmiineae</taxon>
        <taxon>Omphalotaceae</taxon>
        <taxon>Lentinula</taxon>
    </lineage>
</organism>
<feature type="non-terminal residue" evidence="1">
    <location>
        <position position="185"/>
    </location>
</feature>
<dbReference type="AlphaFoldDB" id="A0AA38NZG8"/>